<dbReference type="VEuPathDB" id="AmoebaDB:NAEGRDRAFT_74123"/>
<dbReference type="KEGG" id="ngr:NAEGRDRAFT_74123"/>
<dbReference type="AlphaFoldDB" id="D2VYH5"/>
<dbReference type="EMBL" id="GG738911">
    <property type="protein sequence ID" value="EFC38112.1"/>
    <property type="molecule type" value="Genomic_DNA"/>
</dbReference>
<proteinExistence type="predicted"/>
<dbReference type="RefSeq" id="XP_002670856.1">
    <property type="nucleotide sequence ID" value="XM_002670810.1"/>
</dbReference>
<dbReference type="InterPro" id="IPR015943">
    <property type="entry name" value="WD40/YVTN_repeat-like_dom_sf"/>
</dbReference>
<organism evidence="2">
    <name type="scientific">Naegleria gruberi</name>
    <name type="common">Amoeba</name>
    <dbReference type="NCBI Taxonomy" id="5762"/>
    <lineage>
        <taxon>Eukaryota</taxon>
        <taxon>Discoba</taxon>
        <taxon>Heterolobosea</taxon>
        <taxon>Tetramitia</taxon>
        <taxon>Eutetramitia</taxon>
        <taxon>Vahlkampfiidae</taxon>
        <taxon>Naegleria</taxon>
    </lineage>
</organism>
<dbReference type="Proteomes" id="UP000006671">
    <property type="component" value="Unassembled WGS sequence"/>
</dbReference>
<dbReference type="GeneID" id="8853829"/>
<dbReference type="SUPFAM" id="SSF50998">
    <property type="entry name" value="Quinoprotein alcohol dehydrogenase-like"/>
    <property type="match status" value="1"/>
</dbReference>
<reference evidence="1 2" key="1">
    <citation type="journal article" date="2010" name="Cell">
        <title>The genome of Naegleria gruberi illuminates early eukaryotic versatility.</title>
        <authorList>
            <person name="Fritz-Laylin L.K."/>
            <person name="Prochnik S.E."/>
            <person name="Ginger M.L."/>
            <person name="Dacks J.B."/>
            <person name="Carpenter M.L."/>
            <person name="Field M.C."/>
            <person name="Kuo A."/>
            <person name="Paredez A."/>
            <person name="Chapman J."/>
            <person name="Pham J."/>
            <person name="Shu S."/>
            <person name="Neupane R."/>
            <person name="Cipriano M."/>
            <person name="Mancuso J."/>
            <person name="Tu H."/>
            <person name="Salamov A."/>
            <person name="Lindquist E."/>
            <person name="Shapiro H."/>
            <person name="Lucas S."/>
            <person name="Grigoriev I.V."/>
            <person name="Cande W.Z."/>
            <person name="Fulton C."/>
            <person name="Rokhsar D.S."/>
            <person name="Dawson S.C."/>
        </authorList>
    </citation>
    <scope>NUCLEOTIDE SEQUENCE [LARGE SCALE GENOMIC DNA]</scope>
    <source>
        <strain evidence="1 2">NEG-M</strain>
    </source>
</reference>
<gene>
    <name evidence="1" type="ORF">NAEGRDRAFT_74123</name>
</gene>
<dbReference type="InterPro" id="IPR011047">
    <property type="entry name" value="Quinoprotein_ADH-like_sf"/>
</dbReference>
<protein>
    <submittedName>
        <fullName evidence="1">Predicted protein</fullName>
    </submittedName>
</protein>
<dbReference type="InParanoid" id="D2VYH5"/>
<name>D2VYH5_NAEGR</name>
<dbReference type="Gene3D" id="2.130.10.10">
    <property type="entry name" value="YVTN repeat-like/Quinoprotein amine dehydrogenase"/>
    <property type="match status" value="1"/>
</dbReference>
<evidence type="ECO:0000313" key="2">
    <source>
        <dbReference type="Proteomes" id="UP000006671"/>
    </source>
</evidence>
<evidence type="ECO:0000313" key="1">
    <source>
        <dbReference type="EMBL" id="EFC38112.1"/>
    </source>
</evidence>
<accession>D2VYH5</accession>
<sequence>MEPLRKKKKIPHDDVCFGSIVKEENNHHNDENVKIIFDDRLESLMLKKQLGGNKIKLISQTRTCLTEFTVPDLSPYQSLERVRVCPHKEWLLLYCRGEKHIRIYDMKSSSLIRKIKLNSNNYFEVDSVGEHLYEFSDEELRKKRLDDLSLVWTVSLSGYNSCCFTICESKNELYTAWCNSTDLKVSILDMNDGSTKRTILREYSFYHSPLLSFITYNEKEDHVYVSIIDENCTYTSEHIVVIIDEKNDTRSSIWVEDQVGFFLSYRNYFICSTTFGEVFVYDKKTNDLLFKFKDGLGYSGISYFDNSTNVFQQYYHNTFNLTTFHNDIEENIIERPLNKEICLALEKLGGKLPSFIPKVQNDNEYVIPECLQYLLSVKFENSKFWYIDENIAKYFSFGCDCSLDITWMEENGAFLIGGSDQGKFSNCLVVKKSEISNDDFSIYLRYQNESKDEYIIKSFNLSEFISKLRVAEHIKVNDRYEYLINFEMIYEELLLKRIINPETREIDQSILLEHYQIIINRRTITYEALMKHFQNSTITFDNMDFKKIDLITLSELCSEHCLIKI</sequence>
<keyword evidence="2" id="KW-1185">Reference proteome</keyword>